<dbReference type="EMBL" id="BAABME010001550">
    <property type="protein sequence ID" value="GAA0150232.1"/>
    <property type="molecule type" value="Genomic_DNA"/>
</dbReference>
<name>A0AAV3PER6_LITER</name>
<gene>
    <name evidence="1" type="ORF">LIER_09221</name>
</gene>
<protein>
    <submittedName>
        <fullName evidence="1">Uncharacterized protein</fullName>
    </submittedName>
</protein>
<accession>A0AAV3PER6</accession>
<sequence>MIIVNDCASEYTKTENLEVLQNVNDIGKPVLVSEQSIEQLLQEQPPADLSVEVAELSSSLGVFGSASDSGDSVVVLELEMGRGKRAKVPSIRLQDYIINIV</sequence>
<reference evidence="1 2" key="1">
    <citation type="submission" date="2024-01" db="EMBL/GenBank/DDBJ databases">
        <title>The complete chloroplast genome sequence of Lithospermum erythrorhizon: insights into the phylogenetic relationship among Boraginaceae species and the maternal lineages of purple gromwells.</title>
        <authorList>
            <person name="Okada T."/>
            <person name="Watanabe K."/>
        </authorList>
    </citation>
    <scope>NUCLEOTIDE SEQUENCE [LARGE SCALE GENOMIC DNA]</scope>
</reference>
<organism evidence="1 2">
    <name type="scientific">Lithospermum erythrorhizon</name>
    <name type="common">Purple gromwell</name>
    <name type="synonym">Lithospermum officinale var. erythrorhizon</name>
    <dbReference type="NCBI Taxonomy" id="34254"/>
    <lineage>
        <taxon>Eukaryota</taxon>
        <taxon>Viridiplantae</taxon>
        <taxon>Streptophyta</taxon>
        <taxon>Embryophyta</taxon>
        <taxon>Tracheophyta</taxon>
        <taxon>Spermatophyta</taxon>
        <taxon>Magnoliopsida</taxon>
        <taxon>eudicotyledons</taxon>
        <taxon>Gunneridae</taxon>
        <taxon>Pentapetalae</taxon>
        <taxon>asterids</taxon>
        <taxon>lamiids</taxon>
        <taxon>Boraginales</taxon>
        <taxon>Boraginaceae</taxon>
        <taxon>Boraginoideae</taxon>
        <taxon>Lithospermeae</taxon>
        <taxon>Lithospermum</taxon>
    </lineage>
</organism>
<evidence type="ECO:0000313" key="1">
    <source>
        <dbReference type="EMBL" id="GAA0150232.1"/>
    </source>
</evidence>
<evidence type="ECO:0000313" key="2">
    <source>
        <dbReference type="Proteomes" id="UP001454036"/>
    </source>
</evidence>
<keyword evidence="2" id="KW-1185">Reference proteome</keyword>
<comment type="caution">
    <text evidence="1">The sequence shown here is derived from an EMBL/GenBank/DDBJ whole genome shotgun (WGS) entry which is preliminary data.</text>
</comment>
<proteinExistence type="predicted"/>
<dbReference type="Proteomes" id="UP001454036">
    <property type="component" value="Unassembled WGS sequence"/>
</dbReference>
<dbReference type="AlphaFoldDB" id="A0AAV3PER6"/>